<accession>A0A0N4VUK9</accession>
<gene>
    <name evidence="1" type="ORF">HPLM_LOCUS977</name>
</gene>
<organism evidence="3">
    <name type="scientific">Haemonchus placei</name>
    <name type="common">Barber's pole worm</name>
    <dbReference type="NCBI Taxonomy" id="6290"/>
    <lineage>
        <taxon>Eukaryota</taxon>
        <taxon>Metazoa</taxon>
        <taxon>Ecdysozoa</taxon>
        <taxon>Nematoda</taxon>
        <taxon>Chromadorea</taxon>
        <taxon>Rhabditida</taxon>
        <taxon>Rhabditina</taxon>
        <taxon>Rhabditomorpha</taxon>
        <taxon>Strongyloidea</taxon>
        <taxon>Trichostrongylidae</taxon>
        <taxon>Haemonchus</taxon>
    </lineage>
</organism>
<name>A0A0N4VUK9_HAEPC</name>
<dbReference type="Proteomes" id="UP000268014">
    <property type="component" value="Unassembled WGS sequence"/>
</dbReference>
<dbReference type="AlphaFoldDB" id="A0A0N4VUK9"/>
<protein>
    <submittedName>
        <fullName evidence="1 3">Uncharacterized protein</fullName>
    </submittedName>
</protein>
<keyword evidence="2" id="KW-1185">Reference proteome</keyword>
<proteinExistence type="predicted"/>
<reference evidence="1 2" key="2">
    <citation type="submission" date="2018-11" db="EMBL/GenBank/DDBJ databases">
        <authorList>
            <consortium name="Pathogen Informatics"/>
        </authorList>
    </citation>
    <scope>NUCLEOTIDE SEQUENCE [LARGE SCALE GENOMIC DNA]</scope>
    <source>
        <strain evidence="1 2">MHpl1</strain>
    </source>
</reference>
<evidence type="ECO:0000313" key="1">
    <source>
        <dbReference type="EMBL" id="VDO07288.1"/>
    </source>
</evidence>
<evidence type="ECO:0000313" key="2">
    <source>
        <dbReference type="Proteomes" id="UP000268014"/>
    </source>
</evidence>
<evidence type="ECO:0000313" key="3">
    <source>
        <dbReference type="WBParaSite" id="HPLM_0000097601-mRNA-1"/>
    </source>
</evidence>
<sequence length="60" mass="6532">MFELSKGSSSMSCRVTPALSIRSLEGLGSFCINQRIVNCTVFNICTLTNRGTPAGNPFRF</sequence>
<dbReference type="EMBL" id="UZAF01001061">
    <property type="protein sequence ID" value="VDO07288.1"/>
    <property type="molecule type" value="Genomic_DNA"/>
</dbReference>
<dbReference type="WBParaSite" id="HPLM_0000097601-mRNA-1">
    <property type="protein sequence ID" value="HPLM_0000097601-mRNA-1"/>
    <property type="gene ID" value="HPLM_0000097601"/>
</dbReference>
<reference evidence="3" key="1">
    <citation type="submission" date="2017-02" db="UniProtKB">
        <authorList>
            <consortium name="WormBaseParasite"/>
        </authorList>
    </citation>
    <scope>IDENTIFICATION</scope>
</reference>